<dbReference type="GO" id="GO:0010181">
    <property type="term" value="F:FMN binding"/>
    <property type="evidence" value="ECO:0007669"/>
    <property type="project" value="TreeGrafter"/>
</dbReference>
<dbReference type="Proteomes" id="UP000598174">
    <property type="component" value="Unassembled WGS sequence"/>
</dbReference>
<sequence length="215" mass="22808">MCPGRDGGTQVGTEVGVGRRVMTGNPSPGVLYILVCGSPIARDVGILVGLAQQEGWDVCVITTPDGRKFVDVAALQAQTGHPVRTYYKSPGDPDMLPDADAMIVAPATVNTVNKWAAGITDTLVLGLLVEGYGYGVPTAVVPYTNKVMALHPALHESLAKLRDWGVHVLYGEDVCRLGAPGQTDRFRGQFPWRRALQAVSNPVTMSSRVEPGAVS</sequence>
<accession>A0A919J5L0</accession>
<dbReference type="GO" id="GO:0071513">
    <property type="term" value="C:phosphopantothenoylcysteine decarboxylase complex"/>
    <property type="evidence" value="ECO:0007669"/>
    <property type="project" value="TreeGrafter"/>
</dbReference>
<dbReference type="GO" id="GO:0004633">
    <property type="term" value="F:phosphopantothenoylcysteine decarboxylase activity"/>
    <property type="evidence" value="ECO:0007669"/>
    <property type="project" value="TreeGrafter"/>
</dbReference>
<keyword evidence="3" id="KW-1185">Reference proteome</keyword>
<dbReference type="AlphaFoldDB" id="A0A919J5L0"/>
<dbReference type="SUPFAM" id="SSF52507">
    <property type="entry name" value="Homo-oligomeric flavin-containing Cys decarboxylases, HFCD"/>
    <property type="match status" value="1"/>
</dbReference>
<protein>
    <submittedName>
        <fullName evidence="2">Flavoprotein</fullName>
    </submittedName>
</protein>
<feature type="domain" description="Flavoprotein" evidence="1">
    <location>
        <begin position="33"/>
        <end position="128"/>
    </location>
</feature>
<proteinExistence type="predicted"/>
<dbReference type="InterPro" id="IPR036551">
    <property type="entry name" value="Flavin_trans-like"/>
</dbReference>
<reference evidence="2" key="1">
    <citation type="submission" date="2021-01" db="EMBL/GenBank/DDBJ databases">
        <title>Whole genome shotgun sequence of Actinoplanes ferrugineus NBRC 15555.</title>
        <authorList>
            <person name="Komaki H."/>
            <person name="Tamura T."/>
        </authorList>
    </citation>
    <scope>NUCLEOTIDE SEQUENCE</scope>
    <source>
        <strain evidence="2">NBRC 15555</strain>
    </source>
</reference>
<comment type="caution">
    <text evidence="2">The sequence shown here is derived from an EMBL/GenBank/DDBJ whole genome shotgun (WGS) entry which is preliminary data.</text>
</comment>
<dbReference type="Pfam" id="PF02441">
    <property type="entry name" value="Flavoprotein"/>
    <property type="match status" value="1"/>
</dbReference>
<gene>
    <name evidence="2" type="ORF">Afe05nite_67450</name>
</gene>
<organism evidence="2 3">
    <name type="scientific">Paractinoplanes ferrugineus</name>
    <dbReference type="NCBI Taxonomy" id="113564"/>
    <lineage>
        <taxon>Bacteria</taxon>
        <taxon>Bacillati</taxon>
        <taxon>Actinomycetota</taxon>
        <taxon>Actinomycetes</taxon>
        <taxon>Micromonosporales</taxon>
        <taxon>Micromonosporaceae</taxon>
        <taxon>Paractinoplanes</taxon>
    </lineage>
</organism>
<dbReference type="PANTHER" id="PTHR14359:SF6">
    <property type="entry name" value="PHOSPHOPANTOTHENOYLCYSTEINE DECARBOXYLASE"/>
    <property type="match status" value="1"/>
</dbReference>
<evidence type="ECO:0000313" key="3">
    <source>
        <dbReference type="Proteomes" id="UP000598174"/>
    </source>
</evidence>
<name>A0A919J5L0_9ACTN</name>
<dbReference type="InterPro" id="IPR003382">
    <property type="entry name" value="Flavoprotein"/>
</dbReference>
<dbReference type="EMBL" id="BOMM01000059">
    <property type="protein sequence ID" value="GIE14905.1"/>
    <property type="molecule type" value="Genomic_DNA"/>
</dbReference>
<dbReference type="PANTHER" id="PTHR14359">
    <property type="entry name" value="HOMO-OLIGOMERIC FLAVIN CONTAINING CYS DECARBOXYLASE FAMILY"/>
    <property type="match status" value="1"/>
</dbReference>
<dbReference type="GO" id="GO:0015937">
    <property type="term" value="P:coenzyme A biosynthetic process"/>
    <property type="evidence" value="ECO:0007669"/>
    <property type="project" value="TreeGrafter"/>
</dbReference>
<dbReference type="Gene3D" id="3.40.50.1950">
    <property type="entry name" value="Flavin prenyltransferase-like"/>
    <property type="match status" value="1"/>
</dbReference>
<evidence type="ECO:0000259" key="1">
    <source>
        <dbReference type="Pfam" id="PF02441"/>
    </source>
</evidence>
<evidence type="ECO:0000313" key="2">
    <source>
        <dbReference type="EMBL" id="GIE14905.1"/>
    </source>
</evidence>